<keyword evidence="14" id="KW-0130">Cell adhesion</keyword>
<dbReference type="Pfam" id="PF25599">
    <property type="entry name" value="Ephrin_CRD"/>
    <property type="match status" value="1"/>
</dbReference>
<keyword evidence="15" id="KW-1133">Transmembrane helix</keyword>
<evidence type="ECO:0000256" key="16">
    <source>
        <dbReference type="ARBA" id="ARBA00023136"/>
    </source>
</evidence>
<dbReference type="Gene3D" id="3.30.200.20">
    <property type="entry name" value="Phosphorylase Kinase, domain 1"/>
    <property type="match status" value="1"/>
</dbReference>
<dbReference type="GO" id="GO:0007411">
    <property type="term" value="P:axon guidance"/>
    <property type="evidence" value="ECO:0007669"/>
    <property type="project" value="TreeGrafter"/>
</dbReference>
<evidence type="ECO:0000256" key="12">
    <source>
        <dbReference type="ARBA" id="ARBA00022840"/>
    </source>
</evidence>
<keyword evidence="8" id="KW-0732">Signal</keyword>
<evidence type="ECO:0000256" key="15">
    <source>
        <dbReference type="ARBA" id="ARBA00022989"/>
    </source>
</evidence>
<dbReference type="PRINTS" id="PR00109">
    <property type="entry name" value="TYRKINASE"/>
</dbReference>
<dbReference type="PANTHER" id="PTHR46877">
    <property type="entry name" value="EPH RECEPTOR A5"/>
    <property type="match status" value="1"/>
</dbReference>
<dbReference type="Proteomes" id="UP000694621">
    <property type="component" value="Unplaced"/>
</dbReference>
<dbReference type="InterPro" id="IPR017441">
    <property type="entry name" value="Protein_kinase_ATP_BS"/>
</dbReference>
<dbReference type="SMART" id="SM00060">
    <property type="entry name" value="FN3"/>
    <property type="match status" value="1"/>
</dbReference>
<dbReference type="InterPro" id="IPR013761">
    <property type="entry name" value="SAM/pointed_sf"/>
</dbReference>
<dbReference type="InterPro" id="IPR001426">
    <property type="entry name" value="Tyr_kinase_rcpt_V_CS"/>
</dbReference>
<proteinExistence type="predicted"/>
<evidence type="ECO:0000256" key="4">
    <source>
        <dbReference type="ARBA" id="ARBA00022553"/>
    </source>
</evidence>
<dbReference type="FunFam" id="1.10.150.50:FF:000029">
    <property type="entry name" value="Ephrin type-A receptor 1"/>
    <property type="match status" value="1"/>
</dbReference>
<keyword evidence="19" id="KW-0325">Glycoprotein</keyword>
<dbReference type="InterPro" id="IPR001660">
    <property type="entry name" value="SAM"/>
</dbReference>
<dbReference type="Gene3D" id="2.60.40.1770">
    <property type="entry name" value="ephrin a2 ectodomain"/>
    <property type="match status" value="1"/>
</dbReference>
<dbReference type="FunFam" id="2.60.40.10:FF:000059">
    <property type="entry name" value="Ephrin type-A receptor 6"/>
    <property type="match status" value="1"/>
</dbReference>
<evidence type="ECO:0000256" key="14">
    <source>
        <dbReference type="ARBA" id="ARBA00022889"/>
    </source>
</evidence>
<dbReference type="PROSITE" id="PS50853">
    <property type="entry name" value="FN3"/>
    <property type="match status" value="1"/>
</dbReference>
<dbReference type="Gene3D" id="1.10.150.50">
    <property type="entry name" value="Transcription Factor, Ets-1"/>
    <property type="match status" value="1"/>
</dbReference>
<dbReference type="Pfam" id="PF14575">
    <property type="entry name" value="EphA2_TM"/>
    <property type="match status" value="1"/>
</dbReference>
<evidence type="ECO:0000256" key="18">
    <source>
        <dbReference type="ARBA" id="ARBA00023170"/>
    </source>
</evidence>
<dbReference type="CDD" id="cd00063">
    <property type="entry name" value="FN3"/>
    <property type="match status" value="1"/>
</dbReference>
<feature type="domain" description="Fibronectin type-III" evidence="24">
    <location>
        <begin position="292"/>
        <end position="396"/>
    </location>
</feature>
<dbReference type="GO" id="GO:0001525">
    <property type="term" value="P:angiogenesis"/>
    <property type="evidence" value="ECO:0007669"/>
    <property type="project" value="UniProtKB-KW"/>
</dbReference>
<dbReference type="InterPro" id="IPR008979">
    <property type="entry name" value="Galactose-bd-like_sf"/>
</dbReference>
<dbReference type="GO" id="GO:0005886">
    <property type="term" value="C:plasma membrane"/>
    <property type="evidence" value="ECO:0007669"/>
    <property type="project" value="UniProtKB-SubCell"/>
</dbReference>
<dbReference type="InterPro" id="IPR013783">
    <property type="entry name" value="Ig-like_fold"/>
</dbReference>
<protein>
    <recommendedName>
        <fullName evidence="2">receptor protein-tyrosine kinase</fullName>
        <ecNumber evidence="2">2.7.10.1</ecNumber>
    </recommendedName>
</protein>
<dbReference type="SMART" id="SM00454">
    <property type="entry name" value="SAM"/>
    <property type="match status" value="1"/>
</dbReference>
<dbReference type="Pfam" id="PF01404">
    <property type="entry name" value="Ephrin_lbd"/>
    <property type="match status" value="1"/>
</dbReference>
<evidence type="ECO:0000256" key="13">
    <source>
        <dbReference type="ARBA" id="ARBA00022843"/>
    </source>
</evidence>
<evidence type="ECO:0000259" key="25">
    <source>
        <dbReference type="PROSITE" id="PS51550"/>
    </source>
</evidence>
<evidence type="ECO:0000256" key="3">
    <source>
        <dbReference type="ARBA" id="ARBA00022475"/>
    </source>
</evidence>
<keyword evidence="3" id="KW-1003">Cell membrane</keyword>
<dbReference type="GO" id="GO:0007155">
    <property type="term" value="P:cell adhesion"/>
    <property type="evidence" value="ECO:0007669"/>
    <property type="project" value="UniProtKB-KW"/>
</dbReference>
<dbReference type="InterPro" id="IPR009030">
    <property type="entry name" value="Growth_fac_rcpt_cys_sf"/>
</dbReference>
<dbReference type="AlphaFoldDB" id="A0A8B9KF84"/>
<dbReference type="InterPro" id="IPR001245">
    <property type="entry name" value="Ser-Thr/Tyr_kinase_cat_dom"/>
</dbReference>
<organism evidence="26 27">
    <name type="scientific">Astyanax mexicanus</name>
    <name type="common">Blind cave fish</name>
    <name type="synonym">Astyanax fasciatus mexicanus</name>
    <dbReference type="NCBI Taxonomy" id="7994"/>
    <lineage>
        <taxon>Eukaryota</taxon>
        <taxon>Metazoa</taxon>
        <taxon>Chordata</taxon>
        <taxon>Craniata</taxon>
        <taxon>Vertebrata</taxon>
        <taxon>Euteleostomi</taxon>
        <taxon>Actinopterygii</taxon>
        <taxon>Neopterygii</taxon>
        <taxon>Teleostei</taxon>
        <taxon>Ostariophysi</taxon>
        <taxon>Characiformes</taxon>
        <taxon>Characoidei</taxon>
        <taxon>Acestrorhamphidae</taxon>
        <taxon>Acestrorhamphinae</taxon>
        <taxon>Astyanax</taxon>
    </lineage>
</organism>
<accession>A0A8B9KF84</accession>
<feature type="domain" description="SAM" evidence="23">
    <location>
        <begin position="729"/>
        <end position="793"/>
    </location>
</feature>
<evidence type="ECO:0000256" key="19">
    <source>
        <dbReference type="ARBA" id="ARBA00023180"/>
    </source>
</evidence>
<dbReference type="InterPro" id="IPR003961">
    <property type="entry name" value="FN3_dom"/>
</dbReference>
<sequence length="802" mass="88823">MRVGKRRAVISWRHTCLVQTVVNGSLLYTYSVCNVATDTEQDNWLRTTFIQRPVEASRVSVELRFVVRDCNTFGGTSPSCRETFGLFLSETDTDVGTSFRKGQFRKIATMAPDEVTANRGGGKASVRVNVETRSIGPLSRRGFYLAFQDVGACVALLGVRVFYTTCPAIQRSLATFPERVTAGALAEVEGACVKDAVVVGQVAPRMYCTAEGEWVVPVGQCHCRAGYQAVGQTCRACDTGYYKSSDSAKPCQICPENTQHSGPGAVLCPCMEGFYRAPTDSNSTPCTGPPGPPEDLTFTPLLTVGTLQLTWRPPSNTGGRSDVTYNVGCERCDGAVCVPCGNRVRFEPSQTALPDPEVTVSELEPHINYTFTVEAFNGVSQFSRQRSSDSITTVLHFTGKIYIRSIRTCPLKTYVDPHTYEDPCTAILKFASEIHPNYITKQKVIGAGEFGEVFRGLLKLPGRNEVAVAIKTLKPGYTEKQRQDFLSEASIMGQFSHQNIIRLEGVVTKFKHAMIITEYMENGALDQYLRDHDGELSSYQLVGMLSGIAAGMKYLSDMNYVHRDLAARNILVNGNLECKVSDFGLSRVLEDYPEGTYTTTGGKIPIRWTAPEAIAYRKFTSASDVWSYGIVMWEVMAFGERPYWDMSNHEVMKAINEGFRLPAPMDCPSAIYQLMQQCWVQDRSKRPRFLDIVNLLDKLLRNPESLTAIANVDLRVSIRLPSTSGNDGAPFRSVDEWLESMKMGQYKEAFAHAGITSMEQVLHLKTEDIRKIGVHLPGHQKRISYSILGLQEPTGPVDVFAV</sequence>
<evidence type="ECO:0000256" key="1">
    <source>
        <dbReference type="ARBA" id="ARBA00004251"/>
    </source>
</evidence>
<dbReference type="InterPro" id="IPR000719">
    <property type="entry name" value="Prot_kinase_dom"/>
</dbReference>
<dbReference type="SMART" id="SM00615">
    <property type="entry name" value="EPH_lbd"/>
    <property type="match status" value="1"/>
</dbReference>
<dbReference type="InterPro" id="IPR036116">
    <property type="entry name" value="FN3_sf"/>
</dbReference>
<keyword evidence="16" id="KW-0472">Membrane</keyword>
<dbReference type="EC" id="2.7.10.1" evidence="2"/>
<evidence type="ECO:0000256" key="10">
    <source>
        <dbReference type="ARBA" id="ARBA00022741"/>
    </source>
</evidence>
<dbReference type="Gene3D" id="2.60.120.260">
    <property type="entry name" value="Galactose-binding domain-like"/>
    <property type="match status" value="1"/>
</dbReference>
<evidence type="ECO:0000313" key="26">
    <source>
        <dbReference type="Ensembl" id="ENSAMXP00005035829.1"/>
    </source>
</evidence>
<evidence type="ECO:0000256" key="7">
    <source>
        <dbReference type="ARBA" id="ARBA00022692"/>
    </source>
</evidence>
<reference evidence="26" key="1">
    <citation type="submission" date="2025-08" db="UniProtKB">
        <authorList>
            <consortium name="Ensembl"/>
        </authorList>
    </citation>
    <scope>IDENTIFICATION</scope>
</reference>
<dbReference type="PANTHER" id="PTHR46877:SF20">
    <property type="entry name" value="RECEPTOR PROTEIN-TYROSINE KINASE"/>
    <property type="match status" value="1"/>
</dbReference>
<keyword evidence="10 21" id="KW-0547">Nucleotide-binding</keyword>
<keyword evidence="9" id="KW-0677">Repeat</keyword>
<dbReference type="SUPFAM" id="SSF49785">
    <property type="entry name" value="Galactose-binding domain-like"/>
    <property type="match status" value="1"/>
</dbReference>
<dbReference type="InterPro" id="IPR008266">
    <property type="entry name" value="Tyr_kinase_AS"/>
</dbReference>
<dbReference type="SMART" id="SM00219">
    <property type="entry name" value="TyrKc"/>
    <property type="match status" value="1"/>
</dbReference>
<dbReference type="GO" id="GO:0005524">
    <property type="term" value="F:ATP binding"/>
    <property type="evidence" value="ECO:0007669"/>
    <property type="project" value="UniProtKB-UniRule"/>
</dbReference>
<keyword evidence="5" id="KW-0037">Angiogenesis</keyword>
<evidence type="ECO:0000256" key="8">
    <source>
        <dbReference type="ARBA" id="ARBA00022729"/>
    </source>
</evidence>
<keyword evidence="4" id="KW-0597">Phosphoprotein</keyword>
<dbReference type="InterPro" id="IPR001090">
    <property type="entry name" value="Ephrin_rcpt_lig-bd_dom"/>
</dbReference>
<comment type="catalytic activity">
    <reaction evidence="20">
        <text>L-tyrosyl-[protein] + ATP = O-phospho-L-tyrosyl-[protein] + ADP + H(+)</text>
        <dbReference type="Rhea" id="RHEA:10596"/>
        <dbReference type="Rhea" id="RHEA-COMP:10136"/>
        <dbReference type="Rhea" id="RHEA-COMP:20101"/>
        <dbReference type="ChEBI" id="CHEBI:15378"/>
        <dbReference type="ChEBI" id="CHEBI:30616"/>
        <dbReference type="ChEBI" id="CHEBI:46858"/>
        <dbReference type="ChEBI" id="CHEBI:61978"/>
        <dbReference type="ChEBI" id="CHEBI:456216"/>
        <dbReference type="EC" id="2.7.10.1"/>
    </reaction>
</comment>
<dbReference type="SUPFAM" id="SSF49265">
    <property type="entry name" value="Fibronectin type III"/>
    <property type="match status" value="1"/>
</dbReference>
<dbReference type="PROSITE" id="PS50011">
    <property type="entry name" value="PROTEIN_KINASE_DOM"/>
    <property type="match status" value="1"/>
</dbReference>
<evidence type="ECO:0000256" key="2">
    <source>
        <dbReference type="ARBA" id="ARBA00011902"/>
    </source>
</evidence>
<dbReference type="GO" id="GO:0005005">
    <property type="term" value="F:transmembrane-ephrin receptor activity"/>
    <property type="evidence" value="ECO:0007669"/>
    <property type="project" value="TreeGrafter"/>
</dbReference>
<dbReference type="PROSITE" id="PS00109">
    <property type="entry name" value="PROTEIN_KINASE_TYR"/>
    <property type="match status" value="1"/>
</dbReference>
<evidence type="ECO:0000256" key="17">
    <source>
        <dbReference type="ARBA" id="ARBA00023137"/>
    </source>
</evidence>
<dbReference type="SUPFAM" id="SSF47769">
    <property type="entry name" value="SAM/Pointed domain"/>
    <property type="match status" value="1"/>
</dbReference>
<dbReference type="Gene3D" id="2.60.40.10">
    <property type="entry name" value="Immunoglobulins"/>
    <property type="match status" value="1"/>
</dbReference>
<dbReference type="SUPFAM" id="SSF57184">
    <property type="entry name" value="Growth factor receptor domain"/>
    <property type="match status" value="1"/>
</dbReference>
<dbReference type="Gene3D" id="1.10.510.10">
    <property type="entry name" value="Transferase(Phosphotransferase) domain 1"/>
    <property type="match status" value="1"/>
</dbReference>
<dbReference type="Pfam" id="PF00536">
    <property type="entry name" value="SAM_1"/>
    <property type="match status" value="1"/>
</dbReference>
<evidence type="ECO:0000259" key="22">
    <source>
        <dbReference type="PROSITE" id="PS50011"/>
    </source>
</evidence>
<name>A0A8B9KF84_ASTMX</name>
<comment type="subcellular location">
    <subcellularLocation>
        <location evidence="1">Cell membrane</location>
        <topology evidence="1">Single-pass type I membrane protein</topology>
    </subcellularLocation>
</comment>
<keyword evidence="7" id="KW-0812">Transmembrane</keyword>
<evidence type="ECO:0000313" key="27">
    <source>
        <dbReference type="Proteomes" id="UP000694621"/>
    </source>
</evidence>
<dbReference type="FunFam" id="1.10.510.10:FF:000019">
    <property type="entry name" value="Ephrin type-A receptor 5"/>
    <property type="match status" value="1"/>
</dbReference>
<dbReference type="PROSITE" id="PS00791">
    <property type="entry name" value="RECEPTOR_TYR_KIN_V_2"/>
    <property type="match status" value="1"/>
</dbReference>
<keyword evidence="17" id="KW-0829">Tyrosine-protein kinase</keyword>
<feature type="domain" description="Eph LBD" evidence="25">
    <location>
        <begin position="1"/>
        <end position="171"/>
    </location>
</feature>
<dbReference type="Pfam" id="PF00041">
    <property type="entry name" value="fn3"/>
    <property type="match status" value="1"/>
</dbReference>
<keyword evidence="18" id="KW-0675">Receptor</keyword>
<dbReference type="InterPro" id="IPR020635">
    <property type="entry name" value="Tyr_kinase_cat_dom"/>
</dbReference>
<evidence type="ECO:0000256" key="20">
    <source>
        <dbReference type="ARBA" id="ARBA00051243"/>
    </source>
</evidence>
<feature type="domain" description="Protein kinase" evidence="22">
    <location>
        <begin position="439"/>
        <end position="700"/>
    </location>
</feature>
<dbReference type="Gene3D" id="2.10.50.10">
    <property type="entry name" value="Tumor Necrosis Factor Receptor, subunit A, domain 2"/>
    <property type="match status" value="1"/>
</dbReference>
<dbReference type="InterPro" id="IPR002049">
    <property type="entry name" value="LE_dom"/>
</dbReference>
<evidence type="ECO:0000256" key="5">
    <source>
        <dbReference type="ARBA" id="ARBA00022657"/>
    </source>
</evidence>
<evidence type="ECO:0000256" key="11">
    <source>
        <dbReference type="ARBA" id="ARBA00022777"/>
    </source>
</evidence>
<dbReference type="GO" id="GO:0030425">
    <property type="term" value="C:dendrite"/>
    <property type="evidence" value="ECO:0007669"/>
    <property type="project" value="TreeGrafter"/>
</dbReference>
<dbReference type="Ensembl" id="ENSAMXT00005039075.1">
    <property type="protein sequence ID" value="ENSAMXP00005035829.1"/>
    <property type="gene ID" value="ENSAMXG00005017133.1"/>
</dbReference>
<keyword evidence="11" id="KW-0418">Kinase</keyword>
<keyword evidence="13" id="KW-0832">Ubl conjugation</keyword>
<evidence type="ECO:0000256" key="6">
    <source>
        <dbReference type="ARBA" id="ARBA00022679"/>
    </source>
</evidence>
<dbReference type="InterPro" id="IPR011009">
    <property type="entry name" value="Kinase-like_dom_sf"/>
</dbReference>
<evidence type="ECO:0000259" key="23">
    <source>
        <dbReference type="PROSITE" id="PS50105"/>
    </source>
</evidence>
<dbReference type="InterPro" id="IPR050449">
    <property type="entry name" value="Ephrin_rcpt_TKs"/>
</dbReference>
<keyword evidence="6" id="KW-0808">Transferase</keyword>
<dbReference type="Pfam" id="PF07714">
    <property type="entry name" value="PK_Tyr_Ser-Thr"/>
    <property type="match status" value="1"/>
</dbReference>
<dbReference type="PROSITE" id="PS51550">
    <property type="entry name" value="EPH_LBD"/>
    <property type="match status" value="1"/>
</dbReference>
<dbReference type="PROSITE" id="PS00107">
    <property type="entry name" value="PROTEIN_KINASE_ATP"/>
    <property type="match status" value="1"/>
</dbReference>
<evidence type="ECO:0000256" key="21">
    <source>
        <dbReference type="PROSITE-ProRule" id="PRU10141"/>
    </source>
</evidence>
<evidence type="ECO:0000259" key="24">
    <source>
        <dbReference type="PROSITE" id="PS50853"/>
    </source>
</evidence>
<dbReference type="CDD" id="cd00055">
    <property type="entry name" value="EGF_Lam"/>
    <property type="match status" value="1"/>
</dbReference>
<dbReference type="InterPro" id="IPR027936">
    <property type="entry name" value="Eph_TM"/>
</dbReference>
<evidence type="ECO:0000256" key="9">
    <source>
        <dbReference type="ARBA" id="ARBA00022737"/>
    </source>
</evidence>
<feature type="binding site" evidence="21">
    <location>
        <position position="471"/>
    </location>
    <ligand>
        <name>ATP</name>
        <dbReference type="ChEBI" id="CHEBI:30616"/>
    </ligand>
</feature>
<dbReference type="SUPFAM" id="SSF56112">
    <property type="entry name" value="Protein kinase-like (PK-like)"/>
    <property type="match status" value="1"/>
</dbReference>
<keyword evidence="12 21" id="KW-0067">ATP-binding</keyword>
<dbReference type="FunFam" id="2.10.50.10:FF:000001">
    <property type="entry name" value="Ephrin type-A receptor 5"/>
    <property type="match status" value="1"/>
</dbReference>
<dbReference type="FunFam" id="3.30.200.20:FF:000001">
    <property type="entry name" value="Ephrin type-A receptor 5"/>
    <property type="match status" value="1"/>
</dbReference>
<dbReference type="PROSITE" id="PS50105">
    <property type="entry name" value="SAM_DOMAIN"/>
    <property type="match status" value="1"/>
</dbReference>